<name>A0ABT5FFM0_9GAMM</name>
<evidence type="ECO:0000256" key="1">
    <source>
        <dbReference type="ARBA" id="ARBA00004442"/>
    </source>
</evidence>
<organism evidence="6 7">
    <name type="scientific">Psychrosphaera algicola</name>
    <dbReference type="NCBI Taxonomy" id="3023714"/>
    <lineage>
        <taxon>Bacteria</taxon>
        <taxon>Pseudomonadati</taxon>
        <taxon>Pseudomonadota</taxon>
        <taxon>Gammaproteobacteria</taxon>
        <taxon>Alteromonadales</taxon>
        <taxon>Pseudoalteromonadaceae</taxon>
        <taxon>Psychrosphaera</taxon>
    </lineage>
</organism>
<dbReference type="EMBL" id="JAQOMS010000002">
    <property type="protein sequence ID" value="MDC2890337.1"/>
    <property type="molecule type" value="Genomic_DNA"/>
</dbReference>
<evidence type="ECO:0000256" key="3">
    <source>
        <dbReference type="ARBA" id="ARBA00022729"/>
    </source>
</evidence>
<dbReference type="SUPFAM" id="SSF56935">
    <property type="entry name" value="Porins"/>
    <property type="match status" value="1"/>
</dbReference>
<dbReference type="Proteomes" id="UP001528411">
    <property type="component" value="Unassembled WGS sequence"/>
</dbReference>
<evidence type="ECO:0000256" key="5">
    <source>
        <dbReference type="ARBA" id="ARBA00023237"/>
    </source>
</evidence>
<dbReference type="InterPro" id="IPR010583">
    <property type="entry name" value="MipA"/>
</dbReference>
<proteinExistence type="inferred from homology"/>
<evidence type="ECO:0000313" key="6">
    <source>
        <dbReference type="EMBL" id="MDC2890337.1"/>
    </source>
</evidence>
<dbReference type="PANTHER" id="PTHR38776:SF1">
    <property type="entry name" value="MLTA-INTERACTING PROTEIN-RELATED"/>
    <property type="match status" value="1"/>
</dbReference>
<comment type="subcellular location">
    <subcellularLocation>
        <location evidence="1">Cell outer membrane</location>
    </subcellularLocation>
</comment>
<keyword evidence="4" id="KW-0472">Membrane</keyword>
<keyword evidence="7" id="KW-1185">Reference proteome</keyword>
<comment type="caution">
    <text evidence="6">The sequence shown here is derived from an EMBL/GenBank/DDBJ whole genome shotgun (WGS) entry which is preliminary data.</text>
</comment>
<protein>
    <submittedName>
        <fullName evidence="6">MipA/OmpV family protein</fullName>
    </submittedName>
</protein>
<comment type="similarity">
    <text evidence="2">Belongs to the MipA/OmpV family.</text>
</comment>
<evidence type="ECO:0000256" key="4">
    <source>
        <dbReference type="ARBA" id="ARBA00023136"/>
    </source>
</evidence>
<evidence type="ECO:0000313" key="7">
    <source>
        <dbReference type="Proteomes" id="UP001528411"/>
    </source>
</evidence>
<keyword evidence="5" id="KW-0998">Cell outer membrane</keyword>
<dbReference type="Pfam" id="PF06629">
    <property type="entry name" value="MipA"/>
    <property type="match status" value="1"/>
</dbReference>
<gene>
    <name evidence="6" type="ORF">PN838_18215</name>
</gene>
<dbReference type="RefSeq" id="WP_272181555.1">
    <property type="nucleotide sequence ID" value="NZ_JAQOMS010000002.1"/>
</dbReference>
<accession>A0ABT5FFM0</accession>
<dbReference type="PANTHER" id="PTHR38776">
    <property type="entry name" value="MLTA-INTERACTING PROTEIN-RELATED"/>
    <property type="match status" value="1"/>
</dbReference>
<dbReference type="PROSITE" id="PS50007">
    <property type="entry name" value="PIPLC_X_DOMAIN"/>
    <property type="match status" value="1"/>
</dbReference>
<evidence type="ECO:0000256" key="2">
    <source>
        <dbReference type="ARBA" id="ARBA00005722"/>
    </source>
</evidence>
<sequence length="275" mass="31653">MKTLLHFAISLTMVISLGFCVKADEEQLSASIAIGYGSYSSIMAHGSEQNFYLLPRWSYYHNNFYIENLDLGYNFAELNDWSFDLTSKQSFDSLLFRGDSVSDALLRGIMANPDLPLNAPFNTPLQDLLTPQTRRSSYLAGASVFWHSEHFQFKSAMHTDITSVHNGYEFSNELRGLYQTEHFSIATTAGIRYLDKKYSDYYFSVTHADTTGSYQFLPGASWLPSFKLETSWKLNEELRILLHARREWMPSNFDGSIHIVKQHHDIMFMGLIWMP</sequence>
<reference evidence="6 7" key="1">
    <citation type="submission" date="2023-01" db="EMBL/GenBank/DDBJ databases">
        <title>Psychrosphaera sp. nov., isolated from marine algae.</title>
        <authorList>
            <person name="Bayburt H."/>
            <person name="Choi B.J."/>
            <person name="Kim J.M."/>
            <person name="Choi D.G."/>
            <person name="Jeon C.O."/>
        </authorList>
    </citation>
    <scope>NUCLEOTIDE SEQUENCE [LARGE SCALE GENOMIC DNA]</scope>
    <source>
        <strain evidence="6 7">G1-22</strain>
    </source>
</reference>
<keyword evidence="3" id="KW-0732">Signal</keyword>